<protein>
    <submittedName>
        <fullName evidence="1">Galactose mutarotase-like protein</fullName>
    </submittedName>
</protein>
<accession>A0ACB8T1K1</accession>
<comment type="caution">
    <text evidence="1">The sequence shown here is derived from an EMBL/GenBank/DDBJ whole genome shotgun (WGS) entry which is preliminary data.</text>
</comment>
<organism evidence="1 2">
    <name type="scientific">Artomyces pyxidatus</name>
    <dbReference type="NCBI Taxonomy" id="48021"/>
    <lineage>
        <taxon>Eukaryota</taxon>
        <taxon>Fungi</taxon>
        <taxon>Dikarya</taxon>
        <taxon>Basidiomycota</taxon>
        <taxon>Agaricomycotina</taxon>
        <taxon>Agaricomycetes</taxon>
        <taxon>Russulales</taxon>
        <taxon>Auriscalpiaceae</taxon>
        <taxon>Artomyces</taxon>
    </lineage>
</organism>
<evidence type="ECO:0000313" key="1">
    <source>
        <dbReference type="EMBL" id="KAI0062709.1"/>
    </source>
</evidence>
<reference evidence="1" key="2">
    <citation type="journal article" date="2022" name="New Phytol.">
        <title>Evolutionary transition to the ectomycorrhizal habit in the genomes of a hyperdiverse lineage of mushroom-forming fungi.</title>
        <authorList>
            <person name="Looney B."/>
            <person name="Miyauchi S."/>
            <person name="Morin E."/>
            <person name="Drula E."/>
            <person name="Courty P.E."/>
            <person name="Kohler A."/>
            <person name="Kuo A."/>
            <person name="LaButti K."/>
            <person name="Pangilinan J."/>
            <person name="Lipzen A."/>
            <person name="Riley R."/>
            <person name="Andreopoulos W."/>
            <person name="He G."/>
            <person name="Johnson J."/>
            <person name="Nolan M."/>
            <person name="Tritt A."/>
            <person name="Barry K.W."/>
            <person name="Grigoriev I.V."/>
            <person name="Nagy L.G."/>
            <person name="Hibbett D."/>
            <person name="Henrissat B."/>
            <person name="Matheny P.B."/>
            <person name="Labbe J."/>
            <person name="Martin F.M."/>
        </authorList>
    </citation>
    <scope>NUCLEOTIDE SEQUENCE</scope>
    <source>
        <strain evidence="1">HHB10654</strain>
    </source>
</reference>
<keyword evidence="2" id="KW-1185">Reference proteome</keyword>
<dbReference type="Proteomes" id="UP000814140">
    <property type="component" value="Unassembled WGS sequence"/>
</dbReference>
<proteinExistence type="predicted"/>
<sequence length="381" mass="41883">MLSFRFKYMFVAAVVGRALGNGVYPFDVTSISAPDGSITAKFVSIGATLTELWVKNKFGEALDVVPGYDDNTKIYTDYGHPVFNSIVGRYANRIMRGTFSIPIASPPSGPHVYHIPTNNDMGQDTIHGGIYGWDRRNWTISARTPTSVTYQHIDNADEHFPGTVVAYVTHSVASGELKTEVHATASEKTPIMLTQHVYWNLDAFRTQTGSWNNSNILAHTLRIASSRYLDVTSINLPTGKILNVGDAPVMDFRAPRTIGSRFSDARGVCGPNCVGYDNCWIYDEANKEQPRLSLWSDVSGIRLDVVSDSPATQVYTANGLSTPRKAVHGGPGLLYGPHSAVAIEQEGWVDAINHPEWGVDQIYAPGKNFTWSTTYKFSLLV</sequence>
<gene>
    <name evidence="1" type="ORF">BV25DRAFT_599710</name>
</gene>
<name>A0ACB8T1K1_9AGAM</name>
<dbReference type="EMBL" id="MU277206">
    <property type="protein sequence ID" value="KAI0062709.1"/>
    <property type="molecule type" value="Genomic_DNA"/>
</dbReference>
<reference evidence="1" key="1">
    <citation type="submission" date="2021-03" db="EMBL/GenBank/DDBJ databases">
        <authorList>
            <consortium name="DOE Joint Genome Institute"/>
            <person name="Ahrendt S."/>
            <person name="Looney B.P."/>
            <person name="Miyauchi S."/>
            <person name="Morin E."/>
            <person name="Drula E."/>
            <person name="Courty P.E."/>
            <person name="Chicoki N."/>
            <person name="Fauchery L."/>
            <person name="Kohler A."/>
            <person name="Kuo A."/>
            <person name="Labutti K."/>
            <person name="Pangilinan J."/>
            <person name="Lipzen A."/>
            <person name="Riley R."/>
            <person name="Andreopoulos W."/>
            <person name="He G."/>
            <person name="Johnson J."/>
            <person name="Barry K.W."/>
            <person name="Grigoriev I.V."/>
            <person name="Nagy L."/>
            <person name="Hibbett D."/>
            <person name="Henrissat B."/>
            <person name="Matheny P.B."/>
            <person name="Labbe J."/>
            <person name="Martin F."/>
        </authorList>
    </citation>
    <scope>NUCLEOTIDE SEQUENCE</scope>
    <source>
        <strain evidence="1">HHB10654</strain>
    </source>
</reference>
<evidence type="ECO:0000313" key="2">
    <source>
        <dbReference type="Proteomes" id="UP000814140"/>
    </source>
</evidence>